<keyword evidence="2" id="KW-0812">Transmembrane</keyword>
<comment type="caution">
    <text evidence="3">The sequence shown here is derived from an EMBL/GenBank/DDBJ whole genome shotgun (WGS) entry which is preliminary data.</text>
</comment>
<sequence length="1108" mass="126255">MKKNIFKNNKVFKILAWTGFGTLMSGAIAGTVVGVVNFANNSSQNKGTNFEDSIETVINVALDQDKTVYENNKTLETISDKIITKVQNLGVSQISISSSIEYLPIVTTSSGTDTTEYLQYGSIHIYTEQNIPYYAIDFDSDDYVSRVISKFALYNAIANNYDYKFETVNLNNNGSTSIPNNVNKNFDTTYQINSSDNKATRNNDVIDIPLTLKDNKDWNLDVMQNQFTNVYNWDGETDRDQVISDSNSDSSDSSDSSNSSDSSTTRFIQSREGTTTDGIGENTTTDGTGENTTETFIKTTPELTYIFWENRSGFINKLQLLSTIAYLNDNSSNFTEKKPDSNNNDYKNDPYNYPVTAINSFYDYFKNSSSDEATFMQWIMDYNNYFEVMRSLYQANQTSLGITDAIDPLIRLLHDFFASDTYQNSESSIKFDSVNEYEFLYSWNTENISLFKGYLSTIDYNNFWNYFSDDTNSEDVEKIKTTYSTKEFTINSLKGETTSKINETVDLINNASFQNPIIIPNLASSIIDVSPSTVIFKDFINFCNSFVFKYPNYLSHSITKLSPFNGALVGVSVLILFIGIIVSILYRFPGIIAFVTSMFSFGLSLIIINSLNSLFSISTFLSLIVSIICMFVPFINSQIHLRNSIKYNGNNLFNAYLNSIRSFIKTSITTYIPLIITSLVFLFFGDYQINEFGSSLIVILFSNVISSCFIFMILYGISYILLFKNNPKFVLSKPFISILNKLKIRGIKISPNSSHNIIDKYLDKLLVINKKNIIIYGAIPLFIILIAIVGCIFIPTIGPAYVSNFYNLSQLNIYFNSNDLNNMNSFIDQMTAQLNLDWENINLVSNIYKNGDGTYVSQYILVSKNVLNIDQILEWVKLELAKPEWAKPEHKLELYNISSVTLNNTIPNLLFNNAIECMFISIAFISLFSLLYLNFLNVIPIVLITIITNIATIGVIVLLRIPFDINTILVFLALYAFSNIFIFNTYNNLLWKFNKKLSYSKNEIFRFVFEQLKTSIKIQLFIIFTSLIYGLSLMLFVSTDLLYNQLMLFLGTIIIFIVSLPLSFVFVTLMLCFREWYIEKVRNNKKTHVNKVVYDKIDEQVVIGINAH</sequence>
<proteinExistence type="predicted"/>
<feature type="transmembrane region" description="Helical" evidence="2">
    <location>
        <begin position="773"/>
        <end position="797"/>
    </location>
</feature>
<feature type="transmembrane region" description="Helical" evidence="2">
    <location>
        <begin position="965"/>
        <end position="986"/>
    </location>
</feature>
<reference evidence="3" key="1">
    <citation type="journal article" date="2021" name="PeerJ">
        <title>Extensive microbial diversity within the chicken gut microbiome revealed by metagenomics and culture.</title>
        <authorList>
            <person name="Gilroy R."/>
            <person name="Ravi A."/>
            <person name="Getino M."/>
            <person name="Pursley I."/>
            <person name="Horton D.L."/>
            <person name="Alikhan N.F."/>
            <person name="Baker D."/>
            <person name="Gharbi K."/>
            <person name="Hall N."/>
            <person name="Watson M."/>
            <person name="Adriaenssens E.M."/>
            <person name="Foster-Nyarko E."/>
            <person name="Jarju S."/>
            <person name="Secka A."/>
            <person name="Antonio M."/>
            <person name="Oren A."/>
            <person name="Chaudhuri R.R."/>
            <person name="La Ragione R."/>
            <person name="Hildebrand F."/>
            <person name="Pallen M.J."/>
        </authorList>
    </citation>
    <scope>NUCLEOTIDE SEQUENCE</scope>
    <source>
        <strain evidence="3">A5-1222</strain>
    </source>
</reference>
<organism evidence="3 4">
    <name type="scientific">Candidatus Ureaplasma intestinipullorum</name>
    <dbReference type="NCBI Taxonomy" id="2838770"/>
    <lineage>
        <taxon>Bacteria</taxon>
        <taxon>Bacillati</taxon>
        <taxon>Mycoplasmatota</taxon>
        <taxon>Mycoplasmoidales</taxon>
        <taxon>Mycoplasmoidaceae</taxon>
        <taxon>Ureaplasma</taxon>
    </lineage>
</organism>
<dbReference type="Proteomes" id="UP000824247">
    <property type="component" value="Unassembled WGS sequence"/>
</dbReference>
<feature type="transmembrane region" description="Helical" evidence="2">
    <location>
        <begin position="564"/>
        <end position="586"/>
    </location>
</feature>
<evidence type="ECO:0000313" key="4">
    <source>
        <dbReference type="Proteomes" id="UP000824247"/>
    </source>
</evidence>
<feature type="transmembrane region" description="Helical" evidence="2">
    <location>
        <begin position="591"/>
        <end position="608"/>
    </location>
</feature>
<protein>
    <submittedName>
        <fullName evidence="3">Uncharacterized protein</fullName>
    </submittedName>
</protein>
<dbReference type="EMBL" id="JAHLFM010000024">
    <property type="protein sequence ID" value="MBU3830840.1"/>
    <property type="molecule type" value="Genomic_DNA"/>
</dbReference>
<dbReference type="AlphaFoldDB" id="A0A9E2NW15"/>
<feature type="compositionally biased region" description="Low complexity" evidence="1">
    <location>
        <begin position="244"/>
        <end position="263"/>
    </location>
</feature>
<feature type="transmembrane region" description="Helical" evidence="2">
    <location>
        <begin position="697"/>
        <end position="723"/>
    </location>
</feature>
<feature type="transmembrane region" description="Helical" evidence="2">
    <location>
        <begin position="1018"/>
        <end position="1037"/>
    </location>
</feature>
<feature type="region of interest" description="Disordered" evidence="1">
    <location>
        <begin position="238"/>
        <end position="295"/>
    </location>
</feature>
<evidence type="ECO:0000313" key="3">
    <source>
        <dbReference type="EMBL" id="MBU3830840.1"/>
    </source>
</evidence>
<dbReference type="SUPFAM" id="SSF82866">
    <property type="entry name" value="Multidrug efflux transporter AcrB transmembrane domain"/>
    <property type="match status" value="1"/>
</dbReference>
<feature type="transmembrane region" description="Helical" evidence="2">
    <location>
        <begin position="1049"/>
        <end position="1073"/>
    </location>
</feature>
<gene>
    <name evidence="3" type="ORF">H9897_01670</name>
</gene>
<name>A0A9E2NW15_9BACT</name>
<accession>A0A9E2NW15</accession>
<feature type="transmembrane region" description="Helical" evidence="2">
    <location>
        <begin position="668"/>
        <end position="685"/>
    </location>
</feature>
<evidence type="ECO:0000256" key="2">
    <source>
        <dbReference type="SAM" id="Phobius"/>
    </source>
</evidence>
<feature type="transmembrane region" description="Helical" evidence="2">
    <location>
        <begin position="614"/>
        <end position="635"/>
    </location>
</feature>
<reference evidence="3" key="2">
    <citation type="submission" date="2021-04" db="EMBL/GenBank/DDBJ databases">
        <authorList>
            <person name="Gilroy R."/>
        </authorList>
    </citation>
    <scope>NUCLEOTIDE SEQUENCE</scope>
    <source>
        <strain evidence="3">A5-1222</strain>
    </source>
</reference>
<feature type="compositionally biased region" description="Low complexity" evidence="1">
    <location>
        <begin position="272"/>
        <end position="295"/>
    </location>
</feature>
<feature type="transmembrane region" description="Helical" evidence="2">
    <location>
        <begin position="909"/>
        <end position="931"/>
    </location>
</feature>
<feature type="transmembrane region" description="Helical" evidence="2">
    <location>
        <begin position="938"/>
        <end position="959"/>
    </location>
</feature>
<keyword evidence="2" id="KW-0472">Membrane</keyword>
<evidence type="ECO:0000256" key="1">
    <source>
        <dbReference type="SAM" id="MobiDB-lite"/>
    </source>
</evidence>
<keyword evidence="2" id="KW-1133">Transmembrane helix</keyword>